<evidence type="ECO:0000256" key="1">
    <source>
        <dbReference type="SAM" id="Phobius"/>
    </source>
</evidence>
<organism evidence="2 3">
    <name type="scientific">Maribacter litoralis</name>
    <dbReference type="NCBI Taxonomy" id="2059726"/>
    <lineage>
        <taxon>Bacteria</taxon>
        <taxon>Pseudomonadati</taxon>
        <taxon>Bacteroidota</taxon>
        <taxon>Flavobacteriia</taxon>
        <taxon>Flavobacteriales</taxon>
        <taxon>Flavobacteriaceae</taxon>
        <taxon>Maribacter</taxon>
    </lineage>
</organism>
<dbReference type="Proteomes" id="UP000430202">
    <property type="component" value="Unassembled WGS sequence"/>
</dbReference>
<dbReference type="EMBL" id="CABWLR010000002">
    <property type="protein sequence ID" value="VXB25192.1"/>
    <property type="molecule type" value="Genomic_DNA"/>
</dbReference>
<dbReference type="AlphaFoldDB" id="A0A653P4U5"/>
<keyword evidence="1" id="KW-1133">Transmembrane helix</keyword>
<keyword evidence="1" id="KW-0472">Membrane</keyword>
<feature type="transmembrane region" description="Helical" evidence="1">
    <location>
        <begin position="44"/>
        <end position="61"/>
    </location>
</feature>
<reference evidence="2 3" key="1">
    <citation type="submission" date="2019-10" db="EMBL/GenBank/DDBJ databases">
        <authorList>
            <person name="Karimi E."/>
        </authorList>
    </citation>
    <scope>NUCLEOTIDE SEQUENCE [LARGE SCALE GENOMIC DNA]</scope>
    <source>
        <strain evidence="2">Maribacter sp. 151</strain>
    </source>
</reference>
<accession>A0A653P4U5</accession>
<keyword evidence="3" id="KW-1185">Reference proteome</keyword>
<protein>
    <recommendedName>
        <fullName evidence="4">FUSC family protein</fullName>
    </recommendedName>
</protein>
<keyword evidence="1" id="KW-0812">Transmembrane</keyword>
<evidence type="ECO:0000313" key="2">
    <source>
        <dbReference type="EMBL" id="VXB25192.1"/>
    </source>
</evidence>
<evidence type="ECO:0008006" key="4">
    <source>
        <dbReference type="Google" id="ProtNLM"/>
    </source>
</evidence>
<feature type="transmembrane region" description="Helical" evidence="1">
    <location>
        <begin position="18"/>
        <end position="38"/>
    </location>
</feature>
<name>A0A653P4U5_9FLAO</name>
<evidence type="ECO:0000313" key="3">
    <source>
        <dbReference type="Proteomes" id="UP000430202"/>
    </source>
</evidence>
<proteinExistence type="predicted"/>
<sequence length="70" mass="7978">MNNINLENQEKKLRKRQLINAALVGFLASIFVIGTVASIYKKNALGMIPMSIPLFLIYKIVRSSKRQKNE</sequence>
<dbReference type="RefSeq" id="WP_159302072.1">
    <property type="nucleotide sequence ID" value="NZ_LR733271.1"/>
</dbReference>
<gene>
    <name evidence="2" type="ORF">MARI151_20130</name>
</gene>